<feature type="region of interest" description="Disordered" evidence="1">
    <location>
        <begin position="23"/>
        <end position="158"/>
    </location>
</feature>
<dbReference type="EMBL" id="BKCJ010007050">
    <property type="protein sequence ID" value="GEU75273.1"/>
    <property type="molecule type" value="Genomic_DNA"/>
</dbReference>
<reference evidence="2" key="1">
    <citation type="journal article" date="2019" name="Sci. Rep.">
        <title>Draft genome of Tanacetum cinerariifolium, the natural source of mosquito coil.</title>
        <authorList>
            <person name="Yamashiro T."/>
            <person name="Shiraishi A."/>
            <person name="Satake H."/>
            <person name="Nakayama K."/>
        </authorList>
    </citation>
    <scope>NUCLEOTIDE SEQUENCE</scope>
</reference>
<dbReference type="GO" id="GO:0016787">
    <property type="term" value="F:hydrolase activity"/>
    <property type="evidence" value="ECO:0007669"/>
    <property type="project" value="UniProtKB-KW"/>
</dbReference>
<name>A0A6L2MMT5_TANCI</name>
<comment type="caution">
    <text evidence="2">The sequence shown here is derived from an EMBL/GenBank/DDBJ whole genome shotgun (WGS) entry which is preliminary data.</text>
</comment>
<gene>
    <name evidence="2" type="ORF">Tci_047251</name>
</gene>
<evidence type="ECO:0000256" key="1">
    <source>
        <dbReference type="SAM" id="MobiDB-lite"/>
    </source>
</evidence>
<keyword evidence="2" id="KW-0378">Hydrolase</keyword>
<feature type="compositionally biased region" description="Basic and acidic residues" evidence="1">
    <location>
        <begin position="77"/>
        <end position="88"/>
    </location>
</feature>
<proteinExistence type="predicted"/>
<dbReference type="AlphaFoldDB" id="A0A6L2MMT5"/>
<evidence type="ECO:0000313" key="2">
    <source>
        <dbReference type="EMBL" id="GEU75273.1"/>
    </source>
</evidence>
<feature type="compositionally biased region" description="Basic and acidic residues" evidence="1">
    <location>
        <begin position="95"/>
        <end position="115"/>
    </location>
</feature>
<protein>
    <submittedName>
        <fullName evidence="2">Alpha/beta hydrolases superfamily protein</fullName>
    </submittedName>
</protein>
<accession>A0A6L2MMT5</accession>
<organism evidence="2">
    <name type="scientific">Tanacetum cinerariifolium</name>
    <name type="common">Dalmatian daisy</name>
    <name type="synonym">Chrysanthemum cinerariifolium</name>
    <dbReference type="NCBI Taxonomy" id="118510"/>
    <lineage>
        <taxon>Eukaryota</taxon>
        <taxon>Viridiplantae</taxon>
        <taxon>Streptophyta</taxon>
        <taxon>Embryophyta</taxon>
        <taxon>Tracheophyta</taxon>
        <taxon>Spermatophyta</taxon>
        <taxon>Magnoliopsida</taxon>
        <taxon>eudicotyledons</taxon>
        <taxon>Gunneridae</taxon>
        <taxon>Pentapetalae</taxon>
        <taxon>asterids</taxon>
        <taxon>campanulids</taxon>
        <taxon>Asterales</taxon>
        <taxon>Asteraceae</taxon>
        <taxon>Asteroideae</taxon>
        <taxon>Anthemideae</taxon>
        <taxon>Anthemidinae</taxon>
        <taxon>Tanacetum</taxon>
    </lineage>
</organism>
<sequence length="158" mass="16958">MDRDNRILEGVGTITVEGFLNNNKIKSGASYGGSGAVRGNGNSKGMSSSGGSGAVRGNFHSKGVSSSGGSRGTLKSSSEERVDWLGNHEKKRSHSDKGMKKGKSDQKCFRRDDLNHLIGNYPKPPRDKDEKAFIGGSWSDSEDEAEDKTNDETCLMAQ</sequence>